<comment type="similarity">
    <text evidence="2">Belongs to the ABC-2 integral membrane protein family.</text>
</comment>
<keyword evidence="5" id="KW-0762">Sugar transport</keyword>
<evidence type="ECO:0000256" key="10">
    <source>
        <dbReference type="SAM" id="Phobius"/>
    </source>
</evidence>
<evidence type="ECO:0000256" key="4">
    <source>
        <dbReference type="ARBA" id="ARBA00022475"/>
    </source>
</evidence>
<evidence type="ECO:0000256" key="9">
    <source>
        <dbReference type="ARBA" id="ARBA00023136"/>
    </source>
</evidence>
<feature type="transmembrane region" description="Helical" evidence="10">
    <location>
        <begin position="72"/>
        <end position="90"/>
    </location>
</feature>
<evidence type="ECO:0000256" key="3">
    <source>
        <dbReference type="ARBA" id="ARBA00022448"/>
    </source>
</evidence>
<feature type="transmembrane region" description="Helical" evidence="10">
    <location>
        <begin position="187"/>
        <end position="204"/>
    </location>
</feature>
<evidence type="ECO:0000256" key="7">
    <source>
        <dbReference type="ARBA" id="ARBA00022989"/>
    </source>
</evidence>
<feature type="transmembrane region" description="Helical" evidence="10">
    <location>
        <begin position="127"/>
        <end position="145"/>
    </location>
</feature>
<organism evidence="12 13">
    <name type="scientific">Sphingomonas arantia</name>
    <dbReference type="NCBI Taxonomy" id="1460676"/>
    <lineage>
        <taxon>Bacteria</taxon>
        <taxon>Pseudomonadati</taxon>
        <taxon>Pseudomonadota</taxon>
        <taxon>Alphaproteobacteria</taxon>
        <taxon>Sphingomonadales</taxon>
        <taxon>Sphingomonadaceae</taxon>
        <taxon>Sphingomonas</taxon>
    </lineage>
</organism>
<name>A0ABW4U2W6_9SPHN</name>
<keyword evidence="4" id="KW-1003">Cell membrane</keyword>
<dbReference type="PANTHER" id="PTHR30413:SF10">
    <property type="entry name" value="CAPSULE POLYSACCHARIDE EXPORT INNER-MEMBRANE PROTEIN CTRC"/>
    <property type="match status" value="1"/>
</dbReference>
<dbReference type="EMBL" id="JBHUGS010000005">
    <property type="protein sequence ID" value="MFD1952420.1"/>
    <property type="molecule type" value="Genomic_DNA"/>
</dbReference>
<evidence type="ECO:0000256" key="5">
    <source>
        <dbReference type="ARBA" id="ARBA00022597"/>
    </source>
</evidence>
<keyword evidence="7 10" id="KW-1133">Transmembrane helix</keyword>
<sequence length="267" mass="30060">MSTTFTVPPRPSLWAGLAVQIRVIGALILREMHTRYGRDNIGYLWMIAEPLMLGSVIALLHSGSPAHDGVSAVAFTVVGYCIFIMFRGIVNRSEGAFESNVPLLYHHQVTMFDVTIARAILEGAGTFLSFLVLLIIVISLGYVGFPVRPLYLIMAIGYMLWISTALSLMIVAGTYENTALEKLVHPFTYFTIPISASFYQMAWLPKYYRDILGWIPLPHIFEMARYGMFPGMNLEYVDMTYLTGFCMVTTLLGLLLMNTSRERIHLH</sequence>
<evidence type="ECO:0000256" key="6">
    <source>
        <dbReference type="ARBA" id="ARBA00022692"/>
    </source>
</evidence>
<protein>
    <submittedName>
        <fullName evidence="12">ABC transporter permease</fullName>
    </submittedName>
</protein>
<feature type="transmembrane region" description="Helical" evidence="10">
    <location>
        <begin position="239"/>
        <end position="257"/>
    </location>
</feature>
<dbReference type="Pfam" id="PF01061">
    <property type="entry name" value="ABC2_membrane"/>
    <property type="match status" value="1"/>
</dbReference>
<dbReference type="PANTHER" id="PTHR30413">
    <property type="entry name" value="INNER MEMBRANE TRANSPORT PERMEASE"/>
    <property type="match status" value="1"/>
</dbReference>
<feature type="transmembrane region" description="Helical" evidence="10">
    <location>
        <begin position="12"/>
        <end position="29"/>
    </location>
</feature>
<gene>
    <name evidence="12" type="ORF">ACFSGX_16715</name>
</gene>
<evidence type="ECO:0000256" key="8">
    <source>
        <dbReference type="ARBA" id="ARBA00023047"/>
    </source>
</evidence>
<proteinExistence type="inferred from homology"/>
<evidence type="ECO:0000256" key="1">
    <source>
        <dbReference type="ARBA" id="ARBA00004651"/>
    </source>
</evidence>
<dbReference type="PRINTS" id="PR00164">
    <property type="entry name" value="ABC2TRNSPORT"/>
</dbReference>
<keyword evidence="8" id="KW-0625">Polysaccharide transport</keyword>
<accession>A0ABW4U2W6</accession>
<dbReference type="InterPro" id="IPR000412">
    <property type="entry name" value="ABC_2_transport"/>
</dbReference>
<dbReference type="InterPro" id="IPR013525">
    <property type="entry name" value="ABC2_TM"/>
</dbReference>
<feature type="domain" description="ABC-2 type transporter transmembrane" evidence="11">
    <location>
        <begin position="24"/>
        <end position="229"/>
    </location>
</feature>
<evidence type="ECO:0000313" key="12">
    <source>
        <dbReference type="EMBL" id="MFD1952420.1"/>
    </source>
</evidence>
<reference evidence="13" key="1">
    <citation type="journal article" date="2019" name="Int. J. Syst. Evol. Microbiol.">
        <title>The Global Catalogue of Microorganisms (GCM) 10K type strain sequencing project: providing services to taxonomists for standard genome sequencing and annotation.</title>
        <authorList>
            <consortium name="The Broad Institute Genomics Platform"/>
            <consortium name="The Broad Institute Genome Sequencing Center for Infectious Disease"/>
            <person name="Wu L."/>
            <person name="Ma J."/>
        </authorList>
    </citation>
    <scope>NUCLEOTIDE SEQUENCE [LARGE SCALE GENOMIC DNA]</scope>
    <source>
        <strain evidence="13">CGMCC 1.12702</strain>
    </source>
</reference>
<comment type="subcellular location">
    <subcellularLocation>
        <location evidence="1">Cell membrane</location>
        <topology evidence="1">Multi-pass membrane protein</topology>
    </subcellularLocation>
</comment>
<feature type="transmembrane region" description="Helical" evidence="10">
    <location>
        <begin position="151"/>
        <end position="175"/>
    </location>
</feature>
<dbReference type="Proteomes" id="UP001597400">
    <property type="component" value="Unassembled WGS sequence"/>
</dbReference>
<keyword evidence="3" id="KW-0813">Transport</keyword>
<dbReference type="RefSeq" id="WP_380931443.1">
    <property type="nucleotide sequence ID" value="NZ_JBHUGS010000005.1"/>
</dbReference>
<feature type="transmembrane region" description="Helical" evidence="10">
    <location>
        <begin position="41"/>
        <end position="60"/>
    </location>
</feature>
<evidence type="ECO:0000259" key="11">
    <source>
        <dbReference type="Pfam" id="PF01061"/>
    </source>
</evidence>
<keyword evidence="9 10" id="KW-0472">Membrane</keyword>
<keyword evidence="6 10" id="KW-0812">Transmembrane</keyword>
<keyword evidence="13" id="KW-1185">Reference proteome</keyword>
<evidence type="ECO:0000313" key="13">
    <source>
        <dbReference type="Proteomes" id="UP001597400"/>
    </source>
</evidence>
<comment type="caution">
    <text evidence="12">The sequence shown here is derived from an EMBL/GenBank/DDBJ whole genome shotgun (WGS) entry which is preliminary data.</text>
</comment>
<evidence type="ECO:0000256" key="2">
    <source>
        <dbReference type="ARBA" id="ARBA00007783"/>
    </source>
</evidence>